<protein>
    <submittedName>
        <fullName evidence="2">Non-heme chloroperoxidase</fullName>
        <ecNumber evidence="2">1.11.1.10</ecNumber>
    </submittedName>
</protein>
<feature type="region of interest" description="Disordered" evidence="1">
    <location>
        <begin position="1"/>
        <end position="108"/>
    </location>
</feature>
<gene>
    <name evidence="2" type="ORF">AVDCRST_MAG49-454</name>
</gene>
<sequence>TRPPRERPLRPAVERQRYGHLRRRPRGPDGRARPAGRGPGRPLHRRRRGDALHRAPRHRPRRQGGPGGRDLAADAQDPRQPRGNPDRGLRCPPGRRRRGPLPVLPGPQRAVLRRQPARLHGLAGPAGHVLALVDAGGDQGRLRLHQGLLGDRPDRGPEAVRRPDPDHPRGRRPDRADRRLGDEVLQDRQGRDPEGLSGGAPRSPEHAQGSGERRPAGVHPVV</sequence>
<dbReference type="AlphaFoldDB" id="A0A6J4U1E2"/>
<keyword evidence="2" id="KW-0575">Peroxidase</keyword>
<feature type="region of interest" description="Disordered" evidence="1">
    <location>
        <begin position="147"/>
        <end position="222"/>
    </location>
</feature>
<evidence type="ECO:0000256" key="1">
    <source>
        <dbReference type="SAM" id="MobiDB-lite"/>
    </source>
</evidence>
<dbReference type="GO" id="GO:0016691">
    <property type="term" value="F:chloride peroxidase activity"/>
    <property type="evidence" value="ECO:0007669"/>
    <property type="project" value="UniProtKB-EC"/>
</dbReference>
<evidence type="ECO:0000313" key="2">
    <source>
        <dbReference type="EMBL" id="CAA9537786.1"/>
    </source>
</evidence>
<dbReference type="EMBL" id="CADCWG010000027">
    <property type="protein sequence ID" value="CAA9537786.1"/>
    <property type="molecule type" value="Genomic_DNA"/>
</dbReference>
<feature type="compositionally biased region" description="Basic and acidic residues" evidence="1">
    <location>
        <begin position="151"/>
        <end position="194"/>
    </location>
</feature>
<keyword evidence="2" id="KW-0560">Oxidoreductase</keyword>
<accession>A0A6J4U1E2</accession>
<feature type="non-terminal residue" evidence="2">
    <location>
        <position position="222"/>
    </location>
</feature>
<name>A0A6J4U1E2_9BACT</name>
<proteinExistence type="predicted"/>
<feature type="non-terminal residue" evidence="2">
    <location>
        <position position="1"/>
    </location>
</feature>
<feature type="compositionally biased region" description="Basic residues" evidence="1">
    <location>
        <begin position="42"/>
        <end position="62"/>
    </location>
</feature>
<reference evidence="2" key="1">
    <citation type="submission" date="2020-02" db="EMBL/GenBank/DDBJ databases">
        <authorList>
            <person name="Meier V. D."/>
        </authorList>
    </citation>
    <scope>NUCLEOTIDE SEQUENCE</scope>
    <source>
        <strain evidence="2">AVDCRST_MAG49</strain>
    </source>
</reference>
<feature type="compositionally biased region" description="Basic and acidic residues" evidence="1">
    <location>
        <begin position="76"/>
        <end position="89"/>
    </location>
</feature>
<feature type="compositionally biased region" description="Basic and acidic residues" evidence="1">
    <location>
        <begin position="1"/>
        <end position="17"/>
    </location>
</feature>
<dbReference type="EC" id="1.11.1.10" evidence="2"/>
<organism evidence="2">
    <name type="scientific">uncultured Thermomicrobiales bacterium</name>
    <dbReference type="NCBI Taxonomy" id="1645740"/>
    <lineage>
        <taxon>Bacteria</taxon>
        <taxon>Pseudomonadati</taxon>
        <taxon>Thermomicrobiota</taxon>
        <taxon>Thermomicrobia</taxon>
        <taxon>Thermomicrobiales</taxon>
        <taxon>environmental samples</taxon>
    </lineage>
</organism>